<proteinExistence type="predicted"/>
<organism evidence="5 6">
    <name type="scientific">Acrocarpospora phusangensis</name>
    <dbReference type="NCBI Taxonomy" id="1070424"/>
    <lineage>
        <taxon>Bacteria</taxon>
        <taxon>Bacillati</taxon>
        <taxon>Actinomycetota</taxon>
        <taxon>Actinomycetes</taxon>
        <taxon>Streptosporangiales</taxon>
        <taxon>Streptosporangiaceae</taxon>
        <taxon>Acrocarpospora</taxon>
    </lineage>
</organism>
<dbReference type="Gene3D" id="1.10.10.10">
    <property type="entry name" value="Winged helix-like DNA-binding domain superfamily/Winged helix DNA-binding domain"/>
    <property type="match status" value="1"/>
</dbReference>
<evidence type="ECO:0000256" key="2">
    <source>
        <dbReference type="ARBA" id="ARBA00023125"/>
    </source>
</evidence>
<dbReference type="PANTHER" id="PTHR33204">
    <property type="entry name" value="TRANSCRIPTIONAL REGULATOR, MARR FAMILY"/>
    <property type="match status" value="1"/>
</dbReference>
<comment type="caution">
    <text evidence="5">The sequence shown here is derived from an EMBL/GenBank/DDBJ whole genome shotgun (WGS) entry which is preliminary data.</text>
</comment>
<feature type="domain" description="HTH hxlR-type" evidence="4">
    <location>
        <begin position="14"/>
        <end position="113"/>
    </location>
</feature>
<dbReference type="AlphaFoldDB" id="A0A919Q3S3"/>
<accession>A0A919Q3S3</accession>
<evidence type="ECO:0000256" key="3">
    <source>
        <dbReference type="ARBA" id="ARBA00023163"/>
    </source>
</evidence>
<keyword evidence="6" id="KW-1185">Reference proteome</keyword>
<gene>
    <name evidence="5" type="ORF">Aph01nite_01040</name>
</gene>
<sequence length="158" mass="17057">MRTTTLRALQDGSCSIQRSLDVIGDPWTVLILREAFLGTTRFGDFVTAIGISTDLLTDRLATLVEAGVLEKRPYSEPGRRSRFEYLVTPMGGELRVVLGALQQWGDAHRLRGAAPTIVRRSRATGERLEVAFVGESGQAVPLDDVTFVPSAAQAVSGG</sequence>
<dbReference type="Pfam" id="PF01638">
    <property type="entry name" value="HxlR"/>
    <property type="match status" value="1"/>
</dbReference>
<dbReference type="EMBL" id="BOOA01000001">
    <property type="protein sequence ID" value="GIH21794.1"/>
    <property type="molecule type" value="Genomic_DNA"/>
</dbReference>
<name>A0A919Q3S3_9ACTN</name>
<dbReference type="PANTHER" id="PTHR33204:SF18">
    <property type="entry name" value="TRANSCRIPTIONAL REGULATORY PROTEIN"/>
    <property type="match status" value="1"/>
</dbReference>
<protein>
    <submittedName>
        <fullName evidence="5">HxlR family transcriptional regulator</fullName>
    </submittedName>
</protein>
<dbReference type="SUPFAM" id="SSF46785">
    <property type="entry name" value="Winged helix' DNA-binding domain"/>
    <property type="match status" value="1"/>
</dbReference>
<reference evidence="5" key="1">
    <citation type="submission" date="2021-01" db="EMBL/GenBank/DDBJ databases">
        <title>Whole genome shotgun sequence of Acrocarpospora phusangensis NBRC 108782.</title>
        <authorList>
            <person name="Komaki H."/>
            <person name="Tamura T."/>
        </authorList>
    </citation>
    <scope>NUCLEOTIDE SEQUENCE</scope>
    <source>
        <strain evidence="5">NBRC 108782</strain>
    </source>
</reference>
<evidence type="ECO:0000256" key="1">
    <source>
        <dbReference type="ARBA" id="ARBA00023015"/>
    </source>
</evidence>
<evidence type="ECO:0000313" key="6">
    <source>
        <dbReference type="Proteomes" id="UP000640052"/>
    </source>
</evidence>
<dbReference type="Proteomes" id="UP000640052">
    <property type="component" value="Unassembled WGS sequence"/>
</dbReference>
<keyword evidence="1" id="KW-0805">Transcription regulation</keyword>
<dbReference type="PROSITE" id="PS51118">
    <property type="entry name" value="HTH_HXLR"/>
    <property type="match status" value="1"/>
</dbReference>
<dbReference type="InterPro" id="IPR036390">
    <property type="entry name" value="WH_DNA-bd_sf"/>
</dbReference>
<dbReference type="InterPro" id="IPR036388">
    <property type="entry name" value="WH-like_DNA-bd_sf"/>
</dbReference>
<dbReference type="RefSeq" id="WP_204038672.1">
    <property type="nucleotide sequence ID" value="NZ_BOOA01000001.1"/>
</dbReference>
<keyword evidence="2" id="KW-0238">DNA-binding</keyword>
<dbReference type="GO" id="GO:0003677">
    <property type="term" value="F:DNA binding"/>
    <property type="evidence" value="ECO:0007669"/>
    <property type="project" value="UniProtKB-KW"/>
</dbReference>
<evidence type="ECO:0000313" key="5">
    <source>
        <dbReference type="EMBL" id="GIH21794.1"/>
    </source>
</evidence>
<evidence type="ECO:0000259" key="4">
    <source>
        <dbReference type="PROSITE" id="PS51118"/>
    </source>
</evidence>
<dbReference type="InterPro" id="IPR002577">
    <property type="entry name" value="HTH_HxlR"/>
</dbReference>
<keyword evidence="3" id="KW-0804">Transcription</keyword>